<name>A0A5C8CHV2_9SPIR</name>
<comment type="caution">
    <text evidence="4">The sequence shown here is derived from an EMBL/GenBank/DDBJ whole genome shotgun (WGS) entry which is preliminary data.</text>
</comment>
<dbReference type="GO" id="GO:0042910">
    <property type="term" value="F:xenobiotic transmembrane transporter activity"/>
    <property type="evidence" value="ECO:0007669"/>
    <property type="project" value="InterPro"/>
</dbReference>
<dbReference type="RefSeq" id="WP_147758221.1">
    <property type="nucleotide sequence ID" value="NZ_SAXT01000004.1"/>
</dbReference>
<dbReference type="GO" id="GO:0015297">
    <property type="term" value="F:antiporter activity"/>
    <property type="evidence" value="ECO:0007669"/>
    <property type="project" value="InterPro"/>
</dbReference>
<feature type="transmembrane region" description="Helical" evidence="3">
    <location>
        <begin position="21"/>
        <end position="43"/>
    </location>
</feature>
<protein>
    <submittedName>
        <fullName evidence="4">MATE family efflux transporter</fullName>
    </submittedName>
</protein>
<dbReference type="InterPro" id="IPR002528">
    <property type="entry name" value="MATE_fam"/>
</dbReference>
<keyword evidence="1" id="KW-0813">Transport</keyword>
<dbReference type="EMBL" id="SAXT01000004">
    <property type="protein sequence ID" value="TXJ12233.1"/>
    <property type="molecule type" value="Genomic_DNA"/>
</dbReference>
<proteinExistence type="predicted"/>
<gene>
    <name evidence="4" type="ORF">EPJ80_05425</name>
</gene>
<evidence type="ECO:0000256" key="3">
    <source>
        <dbReference type="SAM" id="Phobius"/>
    </source>
</evidence>
<sequence>MIKFLQSQTTEARRDLILHGSITNTLIMLSIPTLMMGLVQSMVPLMDGLFLNNVAGRLIASSINFAEPIINMMTALSQGLGVAAMAIVGQYNGLGDFKNAKKVSTQIVVSGVLFGIAMGPTLYIVSILVSMNLQEGVKESVFQYLSLYSFVMPMTFMAAIYNGLKNASGKPEATFIRMLLLLIFKIIFNFIYVYFLQLKIVGSVLASFSTYSLISVWMYYDLFVKESEDKLTLKGFKFDISILKQLMVIGIPSMLTTFLSNFGFFLINSEVEKYGQIVLNGNGIANNITAVCFNMPAAFGSAVTTMVSMNIGAQYSDKAKKSCYMGIIMSIITSIILIAIILPLSKYMTVLFTRDAEDLAIANGALPIYALSIIGFGVTMVVQGALIGLGRTRVPLFISILRIWFLRYIFILMTSSHLQYWSVFYGNLFSNTMSGIITFIIILKTPWRSVINMKTQNTFILRAKLFSDRIGAALFPKNIGKRKIYIQKNNRKLKNIDDSAKLEKFMRREEEKAQRIKEREERIQNKEKERALKKEEIKKQLEAIKKNREIIEEEYKKYIEDRKREKEEKKLKNIEKLKERREKRLKLREERKNKKHKRENDND</sequence>
<organism evidence="4 5">
    <name type="scientific">Brachyspira aalborgi</name>
    <dbReference type="NCBI Taxonomy" id="29522"/>
    <lineage>
        <taxon>Bacteria</taxon>
        <taxon>Pseudomonadati</taxon>
        <taxon>Spirochaetota</taxon>
        <taxon>Spirochaetia</taxon>
        <taxon>Brachyspirales</taxon>
        <taxon>Brachyspiraceae</taxon>
        <taxon>Brachyspira</taxon>
    </lineage>
</organism>
<feature type="transmembrane region" description="Helical" evidence="3">
    <location>
        <begin position="200"/>
        <end position="220"/>
    </location>
</feature>
<dbReference type="Pfam" id="PF01554">
    <property type="entry name" value="MatE"/>
    <property type="match status" value="2"/>
</dbReference>
<evidence type="ECO:0000256" key="1">
    <source>
        <dbReference type="ARBA" id="ARBA00022448"/>
    </source>
</evidence>
<reference evidence="4 5" key="1">
    <citation type="journal article" date="1992" name="Lakartidningen">
        <title>[Penicillin V and not amoxicillin is the first choice preparation in acute otitis].</title>
        <authorList>
            <person name="Kamme C."/>
            <person name="Lundgren K."/>
            <person name="Prellner K."/>
        </authorList>
    </citation>
    <scope>NUCLEOTIDE SEQUENCE [LARGE SCALE GENOMIC DNA]</scope>
    <source>
        <strain evidence="4 5">W1</strain>
    </source>
</reference>
<keyword evidence="3" id="KW-1133">Transmembrane helix</keyword>
<dbReference type="AlphaFoldDB" id="A0A5C8CHV2"/>
<dbReference type="InterPro" id="IPR050222">
    <property type="entry name" value="MATE_MdtK"/>
</dbReference>
<evidence type="ECO:0000313" key="4">
    <source>
        <dbReference type="EMBL" id="TXJ12233.1"/>
    </source>
</evidence>
<accession>A0A5C8CHV2</accession>
<feature type="transmembrane region" description="Helical" evidence="3">
    <location>
        <begin position="107"/>
        <end position="129"/>
    </location>
</feature>
<dbReference type="GO" id="GO:0005886">
    <property type="term" value="C:plasma membrane"/>
    <property type="evidence" value="ECO:0007669"/>
    <property type="project" value="TreeGrafter"/>
</dbReference>
<feature type="transmembrane region" description="Helical" evidence="3">
    <location>
        <begin position="364"/>
        <end position="389"/>
    </location>
</feature>
<dbReference type="CDD" id="cd13138">
    <property type="entry name" value="MATE_yoeA_like"/>
    <property type="match status" value="1"/>
</dbReference>
<keyword evidence="3" id="KW-0812">Transmembrane</keyword>
<feature type="transmembrane region" description="Helical" evidence="3">
    <location>
        <begin position="287"/>
        <end position="311"/>
    </location>
</feature>
<feature type="transmembrane region" description="Helical" evidence="3">
    <location>
        <begin position="246"/>
        <end position="267"/>
    </location>
</feature>
<evidence type="ECO:0000313" key="5">
    <source>
        <dbReference type="Proteomes" id="UP000325116"/>
    </source>
</evidence>
<dbReference type="PANTHER" id="PTHR43298">
    <property type="entry name" value="MULTIDRUG RESISTANCE PROTEIN NORM-RELATED"/>
    <property type="match status" value="1"/>
</dbReference>
<dbReference type="Proteomes" id="UP000325116">
    <property type="component" value="Unassembled WGS sequence"/>
</dbReference>
<feature type="transmembrane region" description="Helical" evidence="3">
    <location>
        <begin position="424"/>
        <end position="443"/>
    </location>
</feature>
<evidence type="ECO:0000256" key="2">
    <source>
        <dbReference type="SAM" id="MobiDB-lite"/>
    </source>
</evidence>
<feature type="transmembrane region" description="Helical" evidence="3">
    <location>
        <begin position="75"/>
        <end position="95"/>
    </location>
</feature>
<feature type="transmembrane region" description="Helical" evidence="3">
    <location>
        <begin position="175"/>
        <end position="194"/>
    </location>
</feature>
<feature type="region of interest" description="Disordered" evidence="2">
    <location>
        <begin position="582"/>
        <end position="603"/>
    </location>
</feature>
<dbReference type="PANTHER" id="PTHR43298:SF2">
    <property type="entry name" value="FMN_FAD EXPORTER YEEO-RELATED"/>
    <property type="match status" value="1"/>
</dbReference>
<keyword evidence="3" id="KW-0472">Membrane</keyword>
<feature type="transmembrane region" description="Helical" evidence="3">
    <location>
        <begin position="323"/>
        <end position="344"/>
    </location>
</feature>
<feature type="transmembrane region" description="Helical" evidence="3">
    <location>
        <begin position="396"/>
        <end position="418"/>
    </location>
</feature>
<feature type="transmembrane region" description="Helical" evidence="3">
    <location>
        <begin position="141"/>
        <end position="163"/>
    </location>
</feature>